<evidence type="ECO:0000256" key="1">
    <source>
        <dbReference type="ARBA" id="ARBA00010165"/>
    </source>
</evidence>
<comment type="caution">
    <text evidence="7">The sequence shown here is derived from an EMBL/GenBank/DDBJ whole genome shotgun (WGS) entry which is preliminary data.</text>
</comment>
<keyword evidence="5" id="KW-0067">ATP-binding</keyword>
<dbReference type="GO" id="GO:0016301">
    <property type="term" value="F:kinase activity"/>
    <property type="evidence" value="ECO:0007669"/>
    <property type="project" value="UniProtKB-KW"/>
</dbReference>
<accession>A0A9P4VU89</accession>
<dbReference type="SUPFAM" id="SSF56112">
    <property type="entry name" value="Protein kinase-like (PK-like)"/>
    <property type="match status" value="1"/>
</dbReference>
<comment type="similarity">
    <text evidence="1">Belongs to the methylthioribose kinase family.</text>
</comment>
<evidence type="ECO:0000313" key="8">
    <source>
        <dbReference type="Proteomes" id="UP000799429"/>
    </source>
</evidence>
<evidence type="ECO:0000256" key="2">
    <source>
        <dbReference type="ARBA" id="ARBA00022679"/>
    </source>
</evidence>
<organism evidence="7 8">
    <name type="scientific">Patellaria atrata CBS 101060</name>
    <dbReference type="NCBI Taxonomy" id="1346257"/>
    <lineage>
        <taxon>Eukaryota</taxon>
        <taxon>Fungi</taxon>
        <taxon>Dikarya</taxon>
        <taxon>Ascomycota</taxon>
        <taxon>Pezizomycotina</taxon>
        <taxon>Dothideomycetes</taxon>
        <taxon>Dothideomycetes incertae sedis</taxon>
        <taxon>Patellariales</taxon>
        <taxon>Patellariaceae</taxon>
        <taxon>Patellaria</taxon>
    </lineage>
</organism>
<name>A0A9P4VU89_9PEZI</name>
<dbReference type="AlphaFoldDB" id="A0A9P4VU89"/>
<protein>
    <submittedName>
        <fullName evidence="7">Kinase-like protein</fullName>
    </submittedName>
</protein>
<dbReference type="Gene3D" id="3.30.200.20">
    <property type="entry name" value="Phosphorylase Kinase, domain 1"/>
    <property type="match status" value="1"/>
</dbReference>
<dbReference type="InterPro" id="IPR002575">
    <property type="entry name" value="Aminoglycoside_PTrfase"/>
</dbReference>
<dbReference type="EMBL" id="MU006091">
    <property type="protein sequence ID" value="KAF2841722.1"/>
    <property type="molecule type" value="Genomic_DNA"/>
</dbReference>
<evidence type="ECO:0000256" key="4">
    <source>
        <dbReference type="ARBA" id="ARBA00022777"/>
    </source>
</evidence>
<dbReference type="InterPro" id="IPR011009">
    <property type="entry name" value="Kinase-like_dom_sf"/>
</dbReference>
<keyword evidence="8" id="KW-1185">Reference proteome</keyword>
<keyword evidence="4 7" id="KW-0418">Kinase</keyword>
<dbReference type="OrthoDB" id="25129at2759"/>
<dbReference type="PANTHER" id="PTHR34273">
    <property type="entry name" value="METHYLTHIORIBOSE KINASE"/>
    <property type="match status" value="1"/>
</dbReference>
<evidence type="ECO:0000313" key="7">
    <source>
        <dbReference type="EMBL" id="KAF2841722.1"/>
    </source>
</evidence>
<evidence type="ECO:0000259" key="6">
    <source>
        <dbReference type="Pfam" id="PF01636"/>
    </source>
</evidence>
<dbReference type="Pfam" id="PF01636">
    <property type="entry name" value="APH"/>
    <property type="match status" value="1"/>
</dbReference>
<gene>
    <name evidence="7" type="ORF">M501DRAFT_990190</name>
</gene>
<evidence type="ECO:0000256" key="3">
    <source>
        <dbReference type="ARBA" id="ARBA00022741"/>
    </source>
</evidence>
<proteinExistence type="inferred from homology"/>
<keyword evidence="2" id="KW-0808">Transferase</keyword>
<feature type="domain" description="Aminoglycoside phosphotransferase" evidence="6">
    <location>
        <begin position="26"/>
        <end position="257"/>
    </location>
</feature>
<dbReference type="GO" id="GO:0005524">
    <property type="term" value="F:ATP binding"/>
    <property type="evidence" value="ECO:0007669"/>
    <property type="project" value="UniProtKB-KW"/>
</dbReference>
<sequence length="339" mass="38228">MSLTTVPGIAAYLKANDIPFTGVSILSGGTANFTFRIKNGEHSSVIKHAEAFIKAMSHIPLLVDRMDFEMAALTKIPPLLPVDDLISLPRVIGYDTVKKMLHISDAGDRTLKEAYTDPQLDIQAYGIRIGTWLAHLHFVTEDLDIGDNKTAKSINRYVYENLPATLEKCGYDPELGRKVDEQFGALLFKDNECVLHGDFWPGNIIVHSETKALTVVDWEIMRRGCSALDVGQFCAEAYLLDKFRGKRGLRKAFMRGYVDAMSDADKWVKQEWMRRVCVHYGAHLVFWPTVVPWGNEEETAAVVKYGHGILKALVMEKYINLDDFWPDGTRVGEIDYPLE</sequence>
<keyword evidence="3" id="KW-0547">Nucleotide-binding</keyword>
<evidence type="ECO:0000256" key="5">
    <source>
        <dbReference type="ARBA" id="ARBA00022840"/>
    </source>
</evidence>
<dbReference type="PANTHER" id="PTHR34273:SF2">
    <property type="entry name" value="METHYLTHIORIBOSE KINASE"/>
    <property type="match status" value="1"/>
</dbReference>
<reference evidence="7" key="1">
    <citation type="journal article" date="2020" name="Stud. Mycol.">
        <title>101 Dothideomycetes genomes: a test case for predicting lifestyles and emergence of pathogens.</title>
        <authorList>
            <person name="Haridas S."/>
            <person name="Albert R."/>
            <person name="Binder M."/>
            <person name="Bloem J."/>
            <person name="Labutti K."/>
            <person name="Salamov A."/>
            <person name="Andreopoulos B."/>
            <person name="Baker S."/>
            <person name="Barry K."/>
            <person name="Bills G."/>
            <person name="Bluhm B."/>
            <person name="Cannon C."/>
            <person name="Castanera R."/>
            <person name="Culley D."/>
            <person name="Daum C."/>
            <person name="Ezra D."/>
            <person name="Gonzalez J."/>
            <person name="Henrissat B."/>
            <person name="Kuo A."/>
            <person name="Liang C."/>
            <person name="Lipzen A."/>
            <person name="Lutzoni F."/>
            <person name="Magnuson J."/>
            <person name="Mondo S."/>
            <person name="Nolan M."/>
            <person name="Ohm R."/>
            <person name="Pangilinan J."/>
            <person name="Park H.-J."/>
            <person name="Ramirez L."/>
            <person name="Alfaro M."/>
            <person name="Sun H."/>
            <person name="Tritt A."/>
            <person name="Yoshinaga Y."/>
            <person name="Zwiers L.-H."/>
            <person name="Turgeon B."/>
            <person name="Goodwin S."/>
            <person name="Spatafora J."/>
            <person name="Crous P."/>
            <person name="Grigoriev I."/>
        </authorList>
    </citation>
    <scope>NUCLEOTIDE SEQUENCE</scope>
    <source>
        <strain evidence="7">CBS 101060</strain>
    </source>
</reference>
<dbReference type="Proteomes" id="UP000799429">
    <property type="component" value="Unassembled WGS sequence"/>
</dbReference>
<dbReference type="Gene3D" id="3.90.1200.10">
    <property type="match status" value="1"/>
</dbReference>